<feature type="domain" description="Type II secretion system protein GspG C-terminal" evidence="3">
    <location>
        <begin position="38"/>
        <end position="128"/>
    </location>
</feature>
<keyword evidence="2" id="KW-0812">Transmembrane</keyword>
<dbReference type="EMBL" id="PGXC01000004">
    <property type="protein sequence ID" value="PKK90671.1"/>
    <property type="molecule type" value="Genomic_DNA"/>
</dbReference>
<dbReference type="PROSITE" id="PS00409">
    <property type="entry name" value="PROKAR_NTER_METHYL"/>
    <property type="match status" value="1"/>
</dbReference>
<organism evidence="4 5">
    <name type="scientific">Candidatus Wallbacteria bacterium HGW-Wallbacteria-1</name>
    <dbReference type="NCBI Taxonomy" id="2013854"/>
    <lineage>
        <taxon>Bacteria</taxon>
        <taxon>Candidatus Walliibacteriota</taxon>
    </lineage>
</organism>
<sequence length="326" mass="34989">MKFKRNRGFSLLELLIIILIIALLVAVAIPQFADFKLRSQRTKAKQDIDVLISAIALFEQEEGMSLWDYARIPTLSALAVQDESTILELLVGPYIKKLPSDPWGNKYIVDCEVGYVLSRGKNNIENNTDVLDNADIKVFYNSEDLQLKSATYVDVSNDGVVAGDKLYLDFTQTIAVAGAAPGATMDLAGSSIVAPYLDTANNAGVLANDDPAAATPAFAAITHFDDFVFYSADGVTTVNPTANSFTFISGYKDDSLACNYDTRRLVLTFANHADANAVAAVAKAGGFVNLDMGAATAPIIACDRDGAYVDKEAVDSIGYGIIIKLN</sequence>
<feature type="transmembrane region" description="Helical" evidence="2">
    <location>
        <begin position="12"/>
        <end position="33"/>
    </location>
</feature>
<evidence type="ECO:0000313" key="5">
    <source>
        <dbReference type="Proteomes" id="UP000233256"/>
    </source>
</evidence>
<proteinExistence type="predicted"/>
<accession>A0A2N1PQQ0</accession>
<dbReference type="PRINTS" id="PR00813">
    <property type="entry name" value="BCTERIALGSPG"/>
</dbReference>
<dbReference type="InterPro" id="IPR013545">
    <property type="entry name" value="T2SS_protein-GspG_C"/>
</dbReference>
<dbReference type="GO" id="GO:0015628">
    <property type="term" value="P:protein secretion by the type II secretion system"/>
    <property type="evidence" value="ECO:0007669"/>
    <property type="project" value="InterPro"/>
</dbReference>
<keyword evidence="1" id="KW-0488">Methylation</keyword>
<dbReference type="Pfam" id="PF08334">
    <property type="entry name" value="T2SSG"/>
    <property type="match status" value="1"/>
</dbReference>
<dbReference type="Pfam" id="PF07963">
    <property type="entry name" value="N_methyl"/>
    <property type="match status" value="1"/>
</dbReference>
<evidence type="ECO:0000256" key="1">
    <source>
        <dbReference type="ARBA" id="ARBA00022481"/>
    </source>
</evidence>
<dbReference type="InterPro" id="IPR012902">
    <property type="entry name" value="N_methyl_site"/>
</dbReference>
<keyword evidence="2" id="KW-1133">Transmembrane helix</keyword>
<dbReference type="AlphaFoldDB" id="A0A2N1PQQ0"/>
<dbReference type="GO" id="GO:0015627">
    <property type="term" value="C:type II protein secretion system complex"/>
    <property type="evidence" value="ECO:0007669"/>
    <property type="project" value="InterPro"/>
</dbReference>
<evidence type="ECO:0000313" key="4">
    <source>
        <dbReference type="EMBL" id="PKK90671.1"/>
    </source>
</evidence>
<gene>
    <name evidence="4" type="ORF">CVV64_07250</name>
</gene>
<dbReference type="InterPro" id="IPR000983">
    <property type="entry name" value="Bac_GSPG_pilin"/>
</dbReference>
<reference evidence="4 5" key="1">
    <citation type="journal article" date="2017" name="ISME J.">
        <title>Potential for microbial H2 and metal transformations associated with novel bacteria and archaea in deep terrestrial subsurface sediments.</title>
        <authorList>
            <person name="Hernsdorf A.W."/>
            <person name="Amano Y."/>
            <person name="Miyakawa K."/>
            <person name="Ise K."/>
            <person name="Suzuki Y."/>
            <person name="Anantharaman K."/>
            <person name="Probst A."/>
            <person name="Burstein D."/>
            <person name="Thomas B.C."/>
            <person name="Banfield J.F."/>
        </authorList>
    </citation>
    <scope>NUCLEOTIDE SEQUENCE [LARGE SCALE GENOMIC DNA]</scope>
    <source>
        <strain evidence="4">HGW-Wallbacteria-1</strain>
    </source>
</reference>
<name>A0A2N1PQQ0_9BACT</name>
<dbReference type="InterPro" id="IPR045584">
    <property type="entry name" value="Pilin-like"/>
</dbReference>
<keyword evidence="2" id="KW-0472">Membrane</keyword>
<comment type="caution">
    <text evidence="4">The sequence shown here is derived from an EMBL/GenBank/DDBJ whole genome shotgun (WGS) entry which is preliminary data.</text>
</comment>
<evidence type="ECO:0000259" key="3">
    <source>
        <dbReference type="Pfam" id="PF08334"/>
    </source>
</evidence>
<evidence type="ECO:0000256" key="2">
    <source>
        <dbReference type="SAM" id="Phobius"/>
    </source>
</evidence>
<dbReference type="Proteomes" id="UP000233256">
    <property type="component" value="Unassembled WGS sequence"/>
</dbReference>
<dbReference type="Gene3D" id="3.30.700.10">
    <property type="entry name" value="Glycoprotein, Type 4 Pilin"/>
    <property type="match status" value="1"/>
</dbReference>
<dbReference type="SUPFAM" id="SSF54523">
    <property type="entry name" value="Pili subunits"/>
    <property type="match status" value="1"/>
</dbReference>
<protein>
    <recommendedName>
        <fullName evidence="3">Type II secretion system protein GspG C-terminal domain-containing protein</fullName>
    </recommendedName>
</protein>